<dbReference type="EMBL" id="LAZR01020155">
    <property type="protein sequence ID" value="KKL89916.1"/>
    <property type="molecule type" value="Genomic_DNA"/>
</dbReference>
<dbReference type="AlphaFoldDB" id="A0A0F9GH90"/>
<reference evidence="1" key="1">
    <citation type="journal article" date="2015" name="Nature">
        <title>Complex archaea that bridge the gap between prokaryotes and eukaryotes.</title>
        <authorList>
            <person name="Spang A."/>
            <person name="Saw J.H."/>
            <person name="Jorgensen S.L."/>
            <person name="Zaremba-Niedzwiedzka K."/>
            <person name="Martijn J."/>
            <person name="Lind A.E."/>
            <person name="van Eijk R."/>
            <person name="Schleper C."/>
            <person name="Guy L."/>
            <person name="Ettema T.J."/>
        </authorList>
    </citation>
    <scope>NUCLEOTIDE SEQUENCE</scope>
</reference>
<evidence type="ECO:0000313" key="1">
    <source>
        <dbReference type="EMBL" id="KKL89916.1"/>
    </source>
</evidence>
<accession>A0A0F9GH90</accession>
<sequence length="229" mass="26131">MISLVINTCAGGPKAAETLSSGRQSHMQRSFALRNFILPAALADPTFSEVIVVGEWEPGDDYIYIESPSEHFSCVDALAQRQAGFERSTGDWIVFQHDDHLLDNPIVDYDEVTALHKVDRIKQKFDVLVPARYTRLRNVNGERLRNGECTKHEKLGCFRCFDERECKSYISGHCAVYRREVLEKCPWGDVEKVHTWDCVHTKQIRGAGFVIEWSSALKVWDVEAGSRPW</sequence>
<dbReference type="InterPro" id="IPR029044">
    <property type="entry name" value="Nucleotide-diphossugar_trans"/>
</dbReference>
<comment type="caution">
    <text evidence="1">The sequence shown here is derived from an EMBL/GenBank/DDBJ whole genome shotgun (WGS) entry which is preliminary data.</text>
</comment>
<gene>
    <name evidence="1" type="ORF">LCGC14_1909920</name>
</gene>
<dbReference type="SUPFAM" id="SSF53448">
    <property type="entry name" value="Nucleotide-diphospho-sugar transferases"/>
    <property type="match status" value="1"/>
</dbReference>
<proteinExistence type="predicted"/>
<evidence type="ECO:0008006" key="2">
    <source>
        <dbReference type="Google" id="ProtNLM"/>
    </source>
</evidence>
<protein>
    <recommendedName>
        <fullName evidence="2">Glycosyltransferase 2-like domain-containing protein</fullName>
    </recommendedName>
</protein>
<organism evidence="1">
    <name type="scientific">marine sediment metagenome</name>
    <dbReference type="NCBI Taxonomy" id="412755"/>
    <lineage>
        <taxon>unclassified sequences</taxon>
        <taxon>metagenomes</taxon>
        <taxon>ecological metagenomes</taxon>
    </lineage>
</organism>
<name>A0A0F9GH90_9ZZZZ</name>
<dbReference type="Gene3D" id="3.90.550.10">
    <property type="entry name" value="Spore Coat Polysaccharide Biosynthesis Protein SpsA, Chain A"/>
    <property type="match status" value="1"/>
</dbReference>